<evidence type="ECO:0000313" key="3">
    <source>
        <dbReference type="Proteomes" id="UP001597519"/>
    </source>
</evidence>
<evidence type="ECO:0000313" key="2">
    <source>
        <dbReference type="EMBL" id="MFD2831039.1"/>
    </source>
</evidence>
<gene>
    <name evidence="2" type="ORF">ACFSX4_11245</name>
</gene>
<keyword evidence="1" id="KW-0812">Transmembrane</keyword>
<feature type="transmembrane region" description="Helical" evidence="1">
    <location>
        <begin position="12"/>
        <end position="30"/>
    </location>
</feature>
<keyword evidence="1" id="KW-1133">Transmembrane helix</keyword>
<evidence type="ECO:0000256" key="1">
    <source>
        <dbReference type="SAM" id="Phobius"/>
    </source>
</evidence>
<protein>
    <submittedName>
        <fullName evidence="2">Uncharacterized protein</fullName>
    </submittedName>
</protein>
<dbReference type="EMBL" id="JBHUOQ010000004">
    <property type="protein sequence ID" value="MFD2831039.1"/>
    <property type="molecule type" value="Genomic_DNA"/>
</dbReference>
<dbReference type="RefSeq" id="WP_377774642.1">
    <property type="nucleotide sequence ID" value="NZ_JBHUOQ010000004.1"/>
</dbReference>
<dbReference type="Proteomes" id="UP001597519">
    <property type="component" value="Unassembled WGS sequence"/>
</dbReference>
<comment type="caution">
    <text evidence="2">The sequence shown here is derived from an EMBL/GenBank/DDBJ whole genome shotgun (WGS) entry which is preliminary data.</text>
</comment>
<proteinExistence type="predicted"/>
<accession>A0ABW5X058</accession>
<keyword evidence="1" id="KW-0472">Membrane</keyword>
<organism evidence="2 3">
    <name type="scientific">Corticicoccus populi</name>
    <dbReference type="NCBI Taxonomy" id="1812821"/>
    <lineage>
        <taxon>Bacteria</taxon>
        <taxon>Bacillati</taxon>
        <taxon>Bacillota</taxon>
        <taxon>Bacilli</taxon>
        <taxon>Bacillales</taxon>
        <taxon>Staphylococcaceae</taxon>
        <taxon>Corticicoccus</taxon>
    </lineage>
</organism>
<sequence>MAEKNNKYNIAVIIVLIVGLGLGLLGYFGFMEFIKHFPMNG</sequence>
<reference evidence="3" key="1">
    <citation type="journal article" date="2019" name="Int. J. Syst. Evol. Microbiol.">
        <title>The Global Catalogue of Microorganisms (GCM) 10K type strain sequencing project: providing services to taxonomists for standard genome sequencing and annotation.</title>
        <authorList>
            <consortium name="The Broad Institute Genomics Platform"/>
            <consortium name="The Broad Institute Genome Sequencing Center for Infectious Disease"/>
            <person name="Wu L."/>
            <person name="Ma J."/>
        </authorList>
    </citation>
    <scope>NUCLEOTIDE SEQUENCE [LARGE SCALE GENOMIC DNA]</scope>
    <source>
        <strain evidence="3">KCTC 33575</strain>
    </source>
</reference>
<name>A0ABW5X058_9STAP</name>
<keyword evidence="3" id="KW-1185">Reference proteome</keyword>